<dbReference type="PANTHER" id="PTHR19282:SF544">
    <property type="entry name" value="TETRASPANIN"/>
    <property type="match status" value="1"/>
</dbReference>
<proteinExistence type="inferred from homology"/>
<evidence type="ECO:0000256" key="3">
    <source>
        <dbReference type="ARBA" id="ARBA00022692"/>
    </source>
</evidence>
<dbReference type="InterPro" id="IPR018503">
    <property type="entry name" value="Tetraspanin_CS"/>
</dbReference>
<accession>A0A8J9VQB6</accession>
<dbReference type="EMBL" id="OV170226">
    <property type="protein sequence ID" value="CAH0727253.1"/>
    <property type="molecule type" value="Genomic_DNA"/>
</dbReference>
<dbReference type="PIRSF" id="PIRSF002419">
    <property type="entry name" value="Tetraspanin"/>
    <property type="match status" value="1"/>
</dbReference>
<evidence type="ECO:0000256" key="7">
    <source>
        <dbReference type="RuleBase" id="RU361218"/>
    </source>
</evidence>
<evidence type="ECO:0000256" key="4">
    <source>
        <dbReference type="ARBA" id="ARBA00022989"/>
    </source>
</evidence>
<dbReference type="SUPFAM" id="SSF48652">
    <property type="entry name" value="Tetraspanin"/>
    <property type="match status" value="1"/>
</dbReference>
<feature type="disulfide bond" evidence="6">
    <location>
        <begin position="140"/>
        <end position="159"/>
    </location>
</feature>
<dbReference type="CDD" id="cd03127">
    <property type="entry name" value="tetraspanin_LEL"/>
    <property type="match status" value="1"/>
</dbReference>
<keyword evidence="5 7" id="KW-0472">Membrane</keyword>
<dbReference type="PROSITE" id="PS00421">
    <property type="entry name" value="TM4_1"/>
    <property type="match status" value="1"/>
</dbReference>
<sequence length="200" mass="22028">MACAESLVKYILFFTNLFFALAGLTLLGLGIALELRVARVTDLFEDSQLYQLTPIGAIVVGCIVFLIAFFGCCGAIKENNCMLISYAVFMIFLMILKITLVTLIFVKQDEVLSSIPGWLVEVFAEDRTGFHEIEKTFQCCGPKGFQSYKPLIVLPSSCCSENVCIQENAYDGCNVVVTQFFETFGLAIGVIAIIVVLIEV</sequence>
<feature type="non-terminal residue" evidence="8">
    <location>
        <position position="200"/>
    </location>
</feature>
<dbReference type="GO" id="GO:0005886">
    <property type="term" value="C:plasma membrane"/>
    <property type="evidence" value="ECO:0007669"/>
    <property type="project" value="TreeGrafter"/>
</dbReference>
<dbReference type="InterPro" id="IPR018499">
    <property type="entry name" value="Tetraspanin/Peripherin"/>
</dbReference>
<dbReference type="InterPro" id="IPR008952">
    <property type="entry name" value="Tetraspanin_EC2_sf"/>
</dbReference>
<comment type="similarity">
    <text evidence="2 7">Belongs to the tetraspanin (TM4SF) family.</text>
</comment>
<evidence type="ECO:0000313" key="9">
    <source>
        <dbReference type="Proteomes" id="UP000838878"/>
    </source>
</evidence>
<dbReference type="Proteomes" id="UP000838878">
    <property type="component" value="Chromosome 6"/>
</dbReference>
<keyword evidence="9" id="KW-1185">Reference proteome</keyword>
<evidence type="ECO:0000313" key="8">
    <source>
        <dbReference type="EMBL" id="CAH0727253.1"/>
    </source>
</evidence>
<feature type="disulfide bond" evidence="6">
    <location>
        <begin position="139"/>
        <end position="173"/>
    </location>
</feature>
<dbReference type="AlphaFoldDB" id="A0A8J9VQB6"/>
<organism evidence="8 9">
    <name type="scientific">Brenthis ino</name>
    <name type="common">lesser marbled fritillary</name>
    <dbReference type="NCBI Taxonomy" id="405034"/>
    <lineage>
        <taxon>Eukaryota</taxon>
        <taxon>Metazoa</taxon>
        <taxon>Ecdysozoa</taxon>
        <taxon>Arthropoda</taxon>
        <taxon>Hexapoda</taxon>
        <taxon>Insecta</taxon>
        <taxon>Pterygota</taxon>
        <taxon>Neoptera</taxon>
        <taxon>Endopterygota</taxon>
        <taxon>Lepidoptera</taxon>
        <taxon>Glossata</taxon>
        <taxon>Ditrysia</taxon>
        <taxon>Papilionoidea</taxon>
        <taxon>Nymphalidae</taxon>
        <taxon>Heliconiinae</taxon>
        <taxon>Argynnini</taxon>
        <taxon>Brenthis</taxon>
    </lineage>
</organism>
<feature type="transmembrane region" description="Helical" evidence="7">
    <location>
        <begin position="83"/>
        <end position="106"/>
    </location>
</feature>
<evidence type="ECO:0000256" key="6">
    <source>
        <dbReference type="PIRSR" id="PIRSR002419-1"/>
    </source>
</evidence>
<evidence type="ECO:0000256" key="5">
    <source>
        <dbReference type="ARBA" id="ARBA00023136"/>
    </source>
</evidence>
<dbReference type="PRINTS" id="PR00259">
    <property type="entry name" value="TMFOUR"/>
</dbReference>
<name>A0A8J9VQB6_9NEOP</name>
<feature type="transmembrane region" description="Helical" evidence="7">
    <location>
        <begin position="12"/>
        <end position="33"/>
    </location>
</feature>
<dbReference type="PANTHER" id="PTHR19282">
    <property type="entry name" value="TETRASPANIN"/>
    <property type="match status" value="1"/>
</dbReference>
<dbReference type="InterPro" id="IPR000301">
    <property type="entry name" value="Tetraspanin_animals"/>
</dbReference>
<keyword evidence="6" id="KW-1015">Disulfide bond</keyword>
<keyword evidence="3 7" id="KW-0812">Transmembrane</keyword>
<comment type="subcellular location">
    <subcellularLocation>
        <location evidence="1 7">Membrane</location>
        <topology evidence="1 7">Multi-pass membrane protein</topology>
    </subcellularLocation>
</comment>
<evidence type="ECO:0000256" key="2">
    <source>
        <dbReference type="ARBA" id="ARBA00006840"/>
    </source>
</evidence>
<feature type="transmembrane region" description="Helical" evidence="7">
    <location>
        <begin position="53"/>
        <end position="76"/>
    </location>
</feature>
<protein>
    <recommendedName>
        <fullName evidence="7">Tetraspanin</fullName>
    </recommendedName>
</protein>
<keyword evidence="4 7" id="KW-1133">Transmembrane helix</keyword>
<feature type="transmembrane region" description="Helical" evidence="7">
    <location>
        <begin position="180"/>
        <end position="198"/>
    </location>
</feature>
<dbReference type="Gene3D" id="1.10.1450.10">
    <property type="entry name" value="Tetraspanin"/>
    <property type="match status" value="1"/>
</dbReference>
<reference evidence="8" key="1">
    <citation type="submission" date="2021-12" db="EMBL/GenBank/DDBJ databases">
        <authorList>
            <person name="Martin H S."/>
        </authorList>
    </citation>
    <scope>NUCLEOTIDE SEQUENCE</scope>
</reference>
<dbReference type="Pfam" id="PF00335">
    <property type="entry name" value="Tetraspanin"/>
    <property type="match status" value="1"/>
</dbReference>
<dbReference type="OrthoDB" id="71600at2759"/>
<evidence type="ECO:0000256" key="1">
    <source>
        <dbReference type="ARBA" id="ARBA00004141"/>
    </source>
</evidence>
<gene>
    <name evidence="8" type="ORF">BINO364_LOCUS12624</name>
</gene>